<comment type="caution">
    <text evidence="1">The sequence shown here is derived from an EMBL/GenBank/DDBJ whole genome shotgun (WGS) entry which is preliminary data.</text>
</comment>
<organism evidence="1 2">
    <name type="scientific">Staphylococcus pseudoxylosus</name>
    <dbReference type="NCBI Taxonomy" id="2282419"/>
    <lineage>
        <taxon>Bacteria</taxon>
        <taxon>Bacillati</taxon>
        <taxon>Bacillota</taxon>
        <taxon>Bacilli</taxon>
        <taxon>Bacillales</taxon>
        <taxon>Staphylococcaceae</taxon>
        <taxon>Staphylococcus</taxon>
    </lineage>
</organism>
<dbReference type="Proteomes" id="UP000269505">
    <property type="component" value="Unassembled WGS sequence"/>
</dbReference>
<keyword evidence="2" id="KW-1185">Reference proteome</keyword>
<accession>A0AAQ0S761</accession>
<dbReference type="EMBL" id="RCVN01000004">
    <property type="protein sequence ID" value="RMI85587.1"/>
    <property type="molecule type" value="Genomic_DNA"/>
</dbReference>
<dbReference type="RefSeq" id="WP_122063322.1">
    <property type="nucleotide sequence ID" value="NZ_CP149857.1"/>
</dbReference>
<dbReference type="Pfam" id="PF09693">
    <property type="entry name" value="Phage_XkdX"/>
    <property type="match status" value="1"/>
</dbReference>
<evidence type="ECO:0000313" key="1">
    <source>
        <dbReference type="EMBL" id="RMI85587.1"/>
    </source>
</evidence>
<proteinExistence type="predicted"/>
<dbReference type="AlphaFoldDB" id="A0AAQ0S761"/>
<reference evidence="1 2" key="1">
    <citation type="submission" date="2018-10" db="EMBL/GenBank/DDBJ databases">
        <title>Staphylococcus pseudoxylosus sp. nov., isolated from bovine mastitis.</title>
        <authorList>
            <person name="Macfadyen A.C."/>
            <person name="Leroy S."/>
            <person name="Harrison E.M."/>
            <person name="Parkhill J."/>
            <person name="Holmes M.A."/>
            <person name="Paterson G.K."/>
        </authorList>
    </citation>
    <scope>NUCLEOTIDE SEQUENCE [LARGE SCALE GENOMIC DNA]</scope>
    <source>
        <strain evidence="1 2">S04009</strain>
    </source>
</reference>
<sequence length="47" mass="5789">MFTTLKRLYDLKLFDKQKIFESVKCNWITKEQYKEITGEDYPKQPQD</sequence>
<gene>
    <name evidence="1" type="ORF">D9V42_04250</name>
</gene>
<evidence type="ECO:0000313" key="2">
    <source>
        <dbReference type="Proteomes" id="UP000269505"/>
    </source>
</evidence>
<protein>
    <submittedName>
        <fullName evidence="1">XkdX family protein</fullName>
    </submittedName>
</protein>
<name>A0AAQ0S761_9STAP</name>
<dbReference type="InterPro" id="IPR010022">
    <property type="entry name" value="XkdX"/>
</dbReference>